<accession>N8XE06</accession>
<dbReference type="Proteomes" id="UP000013270">
    <property type="component" value="Unassembled WGS sequence"/>
</dbReference>
<evidence type="ECO:0000313" key="2">
    <source>
        <dbReference type="Proteomes" id="UP000013270"/>
    </source>
</evidence>
<dbReference type="AlphaFoldDB" id="N8XE06"/>
<dbReference type="EMBL" id="APPK01000026">
    <property type="protein sequence ID" value="ENV22531.1"/>
    <property type="molecule type" value="Genomic_DNA"/>
</dbReference>
<reference evidence="1 2" key="1">
    <citation type="submission" date="2013-02" db="EMBL/GenBank/DDBJ databases">
        <title>The Genome Sequence of Acinetobacter bereziniae NIPH 3.</title>
        <authorList>
            <consortium name="The Broad Institute Genome Sequencing Platform"/>
            <consortium name="The Broad Institute Genome Sequencing Center for Infectious Disease"/>
            <person name="Cerqueira G."/>
            <person name="Feldgarden M."/>
            <person name="Courvalin P."/>
            <person name="Perichon B."/>
            <person name="Grillot-Courvalin C."/>
            <person name="Clermont D."/>
            <person name="Rocha E."/>
            <person name="Yoon E.-J."/>
            <person name="Nemec A."/>
            <person name="Walker B."/>
            <person name="Young S.K."/>
            <person name="Zeng Q."/>
            <person name="Gargeya S."/>
            <person name="Fitzgerald M."/>
            <person name="Haas B."/>
            <person name="Abouelleil A."/>
            <person name="Alvarado L."/>
            <person name="Arachchi H.M."/>
            <person name="Berlin A.M."/>
            <person name="Chapman S.B."/>
            <person name="Dewar J."/>
            <person name="Goldberg J."/>
            <person name="Griggs A."/>
            <person name="Gujja S."/>
            <person name="Hansen M."/>
            <person name="Howarth C."/>
            <person name="Imamovic A."/>
            <person name="Larimer J."/>
            <person name="McCowan C."/>
            <person name="Murphy C."/>
            <person name="Neiman D."/>
            <person name="Pearson M."/>
            <person name="Priest M."/>
            <person name="Roberts A."/>
            <person name="Saif S."/>
            <person name="Shea T."/>
            <person name="Sisk P."/>
            <person name="Sykes S."/>
            <person name="Wortman J."/>
            <person name="Nusbaum C."/>
            <person name="Birren B."/>
        </authorList>
    </citation>
    <scope>NUCLEOTIDE SEQUENCE [LARGE SCALE GENOMIC DNA]</scope>
    <source>
        <strain evidence="1 2">NIPH 3</strain>
    </source>
</reference>
<sequence>MSETDISIIFYRVESDNFIIIILEVLLASVAQKSDQDQIKVQPDQFTEYKDVAMVMAAAQRLNVKKITIAANH</sequence>
<dbReference type="HOGENOM" id="CLU_2696047_0_0_6"/>
<comment type="caution">
    <text evidence="1">The sequence shown here is derived from an EMBL/GenBank/DDBJ whole genome shotgun (WGS) entry which is preliminary data.</text>
</comment>
<dbReference type="Gene3D" id="3.30.420.270">
    <property type="match status" value="1"/>
</dbReference>
<gene>
    <name evidence="1" type="ORF">F963_01525</name>
</gene>
<organism evidence="1 2">
    <name type="scientific">Acinetobacter bereziniae NIPH 3</name>
    <dbReference type="NCBI Taxonomy" id="1217651"/>
    <lineage>
        <taxon>Bacteria</taxon>
        <taxon>Pseudomonadati</taxon>
        <taxon>Pseudomonadota</taxon>
        <taxon>Gammaproteobacteria</taxon>
        <taxon>Moraxellales</taxon>
        <taxon>Moraxellaceae</taxon>
        <taxon>Acinetobacter</taxon>
    </lineage>
</organism>
<proteinExistence type="predicted"/>
<name>N8XE06_ACIBZ</name>
<protein>
    <submittedName>
        <fullName evidence="1">Uncharacterized protein</fullName>
    </submittedName>
</protein>
<evidence type="ECO:0000313" key="1">
    <source>
        <dbReference type="EMBL" id="ENV22531.1"/>
    </source>
</evidence>
<dbReference type="PATRIC" id="fig|1217651.3.peg.1505"/>